<dbReference type="Proteomes" id="UP000886998">
    <property type="component" value="Unassembled WGS sequence"/>
</dbReference>
<keyword evidence="2" id="KW-1185">Reference proteome</keyword>
<organism evidence="1 2">
    <name type="scientific">Trichonephila inaurata madagascariensis</name>
    <dbReference type="NCBI Taxonomy" id="2747483"/>
    <lineage>
        <taxon>Eukaryota</taxon>
        <taxon>Metazoa</taxon>
        <taxon>Ecdysozoa</taxon>
        <taxon>Arthropoda</taxon>
        <taxon>Chelicerata</taxon>
        <taxon>Arachnida</taxon>
        <taxon>Araneae</taxon>
        <taxon>Araneomorphae</taxon>
        <taxon>Entelegynae</taxon>
        <taxon>Araneoidea</taxon>
        <taxon>Nephilidae</taxon>
        <taxon>Trichonephila</taxon>
        <taxon>Trichonephila inaurata</taxon>
    </lineage>
</organism>
<dbReference type="EMBL" id="BMAV01010506">
    <property type="protein sequence ID" value="GFY55630.1"/>
    <property type="molecule type" value="Genomic_DNA"/>
</dbReference>
<name>A0A8X6XN61_9ARAC</name>
<reference evidence="1" key="1">
    <citation type="submission" date="2020-08" db="EMBL/GenBank/DDBJ databases">
        <title>Multicomponent nature underlies the extraordinary mechanical properties of spider dragline silk.</title>
        <authorList>
            <person name="Kono N."/>
            <person name="Nakamura H."/>
            <person name="Mori M."/>
            <person name="Yoshida Y."/>
            <person name="Ohtoshi R."/>
            <person name="Malay A.D."/>
            <person name="Moran D.A.P."/>
            <person name="Tomita M."/>
            <person name="Numata K."/>
            <person name="Arakawa K."/>
        </authorList>
    </citation>
    <scope>NUCLEOTIDE SEQUENCE</scope>
</reference>
<sequence length="110" mass="12633">MTACETICIDSKLFFPRYALCAALERSWSPHIFYTMAVKLMANEEHFCQPANTGRKRKGLDEYFMKSFRLMVPAIIDLPPEKKRSTSSVVCQQQPVFAASSMYRKRQGAE</sequence>
<evidence type="ECO:0000313" key="1">
    <source>
        <dbReference type="EMBL" id="GFY55630.1"/>
    </source>
</evidence>
<gene>
    <name evidence="1" type="ORF">TNIN_368011</name>
</gene>
<comment type="caution">
    <text evidence="1">The sequence shown here is derived from an EMBL/GenBank/DDBJ whole genome shotgun (WGS) entry which is preliminary data.</text>
</comment>
<protein>
    <submittedName>
        <fullName evidence="1">Uncharacterized protein</fullName>
    </submittedName>
</protein>
<dbReference type="AlphaFoldDB" id="A0A8X6XN61"/>
<evidence type="ECO:0000313" key="2">
    <source>
        <dbReference type="Proteomes" id="UP000886998"/>
    </source>
</evidence>
<proteinExistence type="predicted"/>
<accession>A0A8X6XN61</accession>